<dbReference type="FunFam" id="3.40.850.10:FF:000035">
    <property type="entry name" value="Kinesin-like protein KIF11"/>
    <property type="match status" value="1"/>
</dbReference>
<dbReference type="InterPro" id="IPR025901">
    <property type="entry name" value="Kinesin-assoc_MT-bd_dom"/>
</dbReference>
<keyword evidence="5 15" id="KW-0493">Microtubule</keyword>
<evidence type="ECO:0000256" key="4">
    <source>
        <dbReference type="ARBA" id="ARBA00022618"/>
    </source>
</evidence>
<keyword evidence="20" id="KW-1185">Reference proteome</keyword>
<evidence type="ECO:0000256" key="1">
    <source>
        <dbReference type="ARBA" id="ARBA00004647"/>
    </source>
</evidence>
<dbReference type="Pfam" id="PF00225">
    <property type="entry name" value="Kinesin"/>
    <property type="match status" value="1"/>
</dbReference>
<dbReference type="InterPro" id="IPR019821">
    <property type="entry name" value="Kinesin_motor_CS"/>
</dbReference>
<dbReference type="PROSITE" id="PS00411">
    <property type="entry name" value="KINESIN_MOTOR_1"/>
    <property type="match status" value="1"/>
</dbReference>
<evidence type="ECO:0000256" key="10">
    <source>
        <dbReference type="ARBA" id="ARBA00023175"/>
    </source>
</evidence>
<keyword evidence="6 14" id="KW-0547">Nucleotide-binding</keyword>
<feature type="compositionally biased region" description="Low complexity" evidence="17">
    <location>
        <begin position="540"/>
        <end position="551"/>
    </location>
</feature>
<dbReference type="GO" id="GO:0005524">
    <property type="term" value="F:ATP binding"/>
    <property type="evidence" value="ECO:0007669"/>
    <property type="project" value="UniProtKB-UniRule"/>
</dbReference>
<feature type="region of interest" description="Disordered" evidence="17">
    <location>
        <begin position="530"/>
        <end position="552"/>
    </location>
</feature>
<dbReference type="PRINTS" id="PR00380">
    <property type="entry name" value="KINESINHEAVY"/>
</dbReference>
<gene>
    <name evidence="19" type="ORF">DAPPUDRAFT_55076</name>
</gene>
<evidence type="ECO:0000313" key="20">
    <source>
        <dbReference type="Proteomes" id="UP000000305"/>
    </source>
</evidence>
<keyword evidence="10 14" id="KW-0505">Motor protein</keyword>
<dbReference type="Pfam" id="PF13931">
    <property type="entry name" value="Microtub_bind"/>
    <property type="match status" value="1"/>
</dbReference>
<evidence type="ECO:0000259" key="18">
    <source>
        <dbReference type="PROSITE" id="PS50067"/>
    </source>
</evidence>
<organism evidence="19 20">
    <name type="scientific">Daphnia pulex</name>
    <name type="common">Water flea</name>
    <dbReference type="NCBI Taxonomy" id="6669"/>
    <lineage>
        <taxon>Eukaryota</taxon>
        <taxon>Metazoa</taxon>
        <taxon>Ecdysozoa</taxon>
        <taxon>Arthropoda</taxon>
        <taxon>Crustacea</taxon>
        <taxon>Branchiopoda</taxon>
        <taxon>Diplostraca</taxon>
        <taxon>Cladocera</taxon>
        <taxon>Anomopoda</taxon>
        <taxon>Daphniidae</taxon>
        <taxon>Daphnia</taxon>
    </lineage>
</organism>
<evidence type="ECO:0000256" key="11">
    <source>
        <dbReference type="ARBA" id="ARBA00023212"/>
    </source>
</evidence>
<sequence>MSEVKRREMRDKNQNIQVFVRIRPVSSQEKAARSPIVVETQAGNNKEVQVVEKSSLTKSFNFDRVFGTNSKQVDVYKVVAAPLVDEVLAGYNCTVFAYGQTGTGKTFTMEGERHDELSSSWENDPYSGIIPRTLSHLFDELRIQEVECTVRVSFIEIYNEDIYDLLSGTDDTTKLRLYDDTTKKGSVIIQGMEEVTVHNKNEVYSILAKGSLKRQTAATLMNAHSSRSHTIFSITVHIKENTDDGEELMKIGKLNLVDLAGSENIGRSGAVERRAREAGNINQSLLTLGRVITSLVERAPHIPYRESKLTRLLQDSLGGRTKTSIIATISPAAANLEETLSTLDYAHRAKNITNRPEVNQKLTKKALLKEYTEEIERLRRDLLAAREKNGVYMAQENYEQITREIELQRKEIVEKLEQIKAMEEEQNRKEESCQQLQGLYDEQQTVLHATAEELNSTKHNLSMTRSKLKQTRRQRDEKGHVVLHQTRTEQQLGTQARELLKVADVSTDHVDKLHSKLDRKRQVAQQWDQQTESHLRRISEQQTLSSQSLSEFDAESNKQMQMIINLVNSVQQTRENFKSRINDTSSEVSNAVQMAQQERSNFYHVVETTANEFEALLEEQRADMVTTVRERRDDLEAHTSSMSDWSSLLSTEIRQRNNDVVKFIVEDMRQDVATGQTPQRREFGFPRFLASTSPHERIIERFHEERGPYNTDEEDDDAAEFSQLSRRHTVNEASGKATTSSTAMIHRSASMNDLANPDKSAVAVSVSSSSSHGGSSSLVPPNHRASTGGESHANPGFHRTLSVEGSLNTSGKDNKENFAVPQDPLPVGAASGGGKKIQRQQSGPQSGRKILNSQNTKSS</sequence>
<feature type="compositionally biased region" description="Low complexity" evidence="17">
    <location>
        <begin position="760"/>
        <end position="777"/>
    </location>
</feature>
<feature type="domain" description="Kinesin motor" evidence="18">
    <location>
        <begin position="15"/>
        <end position="352"/>
    </location>
</feature>
<dbReference type="GO" id="GO:0051231">
    <property type="term" value="P:spindle elongation"/>
    <property type="evidence" value="ECO:0000318"/>
    <property type="project" value="GO_Central"/>
</dbReference>
<dbReference type="GO" id="GO:0005634">
    <property type="term" value="C:nucleus"/>
    <property type="evidence" value="ECO:0000318"/>
    <property type="project" value="GO_Central"/>
</dbReference>
<evidence type="ECO:0000256" key="12">
    <source>
        <dbReference type="ARBA" id="ARBA00023306"/>
    </source>
</evidence>
<dbReference type="FunCoup" id="E9GVD2">
    <property type="interactions" value="628"/>
</dbReference>
<dbReference type="PANTHER" id="PTHR47970">
    <property type="entry name" value="KINESIN-LIKE PROTEIN KIF11"/>
    <property type="match status" value="1"/>
</dbReference>
<keyword evidence="12" id="KW-0131">Cell cycle</keyword>
<evidence type="ECO:0000256" key="9">
    <source>
        <dbReference type="ARBA" id="ARBA00023054"/>
    </source>
</evidence>
<dbReference type="STRING" id="6669.E9GVD2"/>
<dbReference type="KEGG" id="dpx:DAPPUDRAFT_55076"/>
<keyword evidence="9 16" id="KW-0175">Coiled coil</keyword>
<dbReference type="OrthoDB" id="3176171at2759"/>
<evidence type="ECO:0000256" key="15">
    <source>
        <dbReference type="RuleBase" id="RU000394"/>
    </source>
</evidence>
<dbReference type="PANTHER" id="PTHR47970:SF12">
    <property type="entry name" value="KINESIN FAMILY MEMBER 11"/>
    <property type="match status" value="1"/>
</dbReference>
<evidence type="ECO:0000256" key="7">
    <source>
        <dbReference type="ARBA" id="ARBA00022776"/>
    </source>
</evidence>
<dbReference type="GO" id="GO:0007018">
    <property type="term" value="P:microtubule-based movement"/>
    <property type="evidence" value="ECO:0007669"/>
    <property type="project" value="InterPro"/>
</dbReference>
<keyword evidence="2" id="KW-0963">Cytoplasm</keyword>
<dbReference type="EMBL" id="GL732568">
    <property type="protein sequence ID" value="EFX76397.1"/>
    <property type="molecule type" value="Genomic_DNA"/>
</dbReference>
<feature type="region of interest" description="Disordered" evidence="17">
    <location>
        <begin position="724"/>
        <end position="743"/>
    </location>
</feature>
<feature type="binding site" evidence="14">
    <location>
        <begin position="99"/>
        <end position="106"/>
    </location>
    <ligand>
        <name>ATP</name>
        <dbReference type="ChEBI" id="CHEBI:30616"/>
    </ligand>
</feature>
<dbReference type="eggNOG" id="KOG0243">
    <property type="taxonomic scope" value="Eukaryota"/>
</dbReference>
<keyword evidence="11" id="KW-0206">Cytoskeleton</keyword>
<evidence type="ECO:0000256" key="17">
    <source>
        <dbReference type="SAM" id="MobiDB-lite"/>
    </source>
</evidence>
<dbReference type="GO" id="GO:0008574">
    <property type="term" value="F:plus-end-directed microtubule motor activity"/>
    <property type="evidence" value="ECO:0000318"/>
    <property type="project" value="GO_Central"/>
</dbReference>
<evidence type="ECO:0000313" key="19">
    <source>
        <dbReference type="EMBL" id="EFX76397.1"/>
    </source>
</evidence>
<feature type="compositionally biased region" description="Polar residues" evidence="17">
    <location>
        <begin position="839"/>
        <end position="859"/>
    </location>
</feature>
<dbReference type="InterPro" id="IPR001752">
    <property type="entry name" value="Kinesin_motor_dom"/>
</dbReference>
<name>E9GVD2_DAPPU</name>
<dbReference type="GO" id="GO:0072686">
    <property type="term" value="C:mitotic spindle"/>
    <property type="evidence" value="ECO:0000318"/>
    <property type="project" value="GO_Central"/>
</dbReference>
<keyword evidence="8 14" id="KW-0067">ATP-binding</keyword>
<dbReference type="InterPro" id="IPR027417">
    <property type="entry name" value="P-loop_NTPase"/>
</dbReference>
<dbReference type="Gene3D" id="3.40.850.10">
    <property type="entry name" value="Kinesin motor domain"/>
    <property type="match status" value="1"/>
</dbReference>
<dbReference type="HOGENOM" id="CLU_001485_33_4_1"/>
<evidence type="ECO:0000256" key="14">
    <source>
        <dbReference type="PROSITE-ProRule" id="PRU00283"/>
    </source>
</evidence>
<proteinExistence type="inferred from homology"/>
<evidence type="ECO:0000256" key="3">
    <source>
        <dbReference type="ARBA" id="ARBA00022553"/>
    </source>
</evidence>
<evidence type="ECO:0000256" key="6">
    <source>
        <dbReference type="ARBA" id="ARBA00022741"/>
    </source>
</evidence>
<dbReference type="GO" id="GO:0051301">
    <property type="term" value="P:cell division"/>
    <property type="evidence" value="ECO:0007669"/>
    <property type="project" value="UniProtKB-KW"/>
</dbReference>
<accession>E9GVD2</accession>
<dbReference type="InterPro" id="IPR047149">
    <property type="entry name" value="KIF11-like"/>
</dbReference>
<dbReference type="AlphaFoldDB" id="E9GVD2"/>
<comment type="subcellular location">
    <subcellularLocation>
        <location evidence="1">Cytoplasm</location>
        <location evidence="1">Cytoskeleton</location>
        <location evidence="1">Spindle pole</location>
    </subcellularLocation>
</comment>
<evidence type="ECO:0000256" key="5">
    <source>
        <dbReference type="ARBA" id="ARBA00022701"/>
    </source>
</evidence>
<dbReference type="GO" id="GO:0008017">
    <property type="term" value="F:microtubule binding"/>
    <property type="evidence" value="ECO:0007669"/>
    <property type="project" value="InterPro"/>
</dbReference>
<evidence type="ECO:0000256" key="2">
    <source>
        <dbReference type="ARBA" id="ARBA00022490"/>
    </source>
</evidence>
<comment type="similarity">
    <text evidence="13">Belongs to the TRAFAC class myosin-kinesin ATPase superfamily. Kinesin family. KIN-5/BimC subfamily.</text>
</comment>
<dbReference type="CDD" id="cd01364">
    <property type="entry name" value="KISc_BimC_Eg5"/>
    <property type="match status" value="1"/>
</dbReference>
<reference evidence="19 20" key="1">
    <citation type="journal article" date="2011" name="Science">
        <title>The ecoresponsive genome of Daphnia pulex.</title>
        <authorList>
            <person name="Colbourne J.K."/>
            <person name="Pfrender M.E."/>
            <person name="Gilbert D."/>
            <person name="Thomas W.K."/>
            <person name="Tucker A."/>
            <person name="Oakley T.H."/>
            <person name="Tokishita S."/>
            <person name="Aerts A."/>
            <person name="Arnold G.J."/>
            <person name="Basu M.K."/>
            <person name="Bauer D.J."/>
            <person name="Caceres C.E."/>
            <person name="Carmel L."/>
            <person name="Casola C."/>
            <person name="Choi J.H."/>
            <person name="Detter J.C."/>
            <person name="Dong Q."/>
            <person name="Dusheyko S."/>
            <person name="Eads B.D."/>
            <person name="Frohlich T."/>
            <person name="Geiler-Samerotte K.A."/>
            <person name="Gerlach D."/>
            <person name="Hatcher P."/>
            <person name="Jogdeo S."/>
            <person name="Krijgsveld J."/>
            <person name="Kriventseva E.V."/>
            <person name="Kultz D."/>
            <person name="Laforsch C."/>
            <person name="Lindquist E."/>
            <person name="Lopez J."/>
            <person name="Manak J.R."/>
            <person name="Muller J."/>
            <person name="Pangilinan J."/>
            <person name="Patwardhan R.P."/>
            <person name="Pitluck S."/>
            <person name="Pritham E.J."/>
            <person name="Rechtsteiner A."/>
            <person name="Rho M."/>
            <person name="Rogozin I.B."/>
            <person name="Sakarya O."/>
            <person name="Salamov A."/>
            <person name="Schaack S."/>
            <person name="Shapiro H."/>
            <person name="Shiga Y."/>
            <person name="Skalitzky C."/>
            <person name="Smith Z."/>
            <person name="Souvorov A."/>
            <person name="Sung W."/>
            <person name="Tang Z."/>
            <person name="Tsuchiya D."/>
            <person name="Tu H."/>
            <person name="Vos H."/>
            <person name="Wang M."/>
            <person name="Wolf Y.I."/>
            <person name="Yamagata H."/>
            <person name="Yamada T."/>
            <person name="Ye Y."/>
            <person name="Shaw J.R."/>
            <person name="Andrews J."/>
            <person name="Crease T.J."/>
            <person name="Tang H."/>
            <person name="Lucas S.M."/>
            <person name="Robertson H.M."/>
            <person name="Bork P."/>
            <person name="Koonin E.V."/>
            <person name="Zdobnov E.M."/>
            <person name="Grigoriev I.V."/>
            <person name="Lynch M."/>
            <person name="Boore J.L."/>
        </authorList>
    </citation>
    <scope>NUCLEOTIDE SEQUENCE [LARGE SCALE GENOMIC DNA]</scope>
</reference>
<evidence type="ECO:0000256" key="16">
    <source>
        <dbReference type="SAM" id="Coils"/>
    </source>
</evidence>
<dbReference type="GO" id="GO:0000922">
    <property type="term" value="C:spindle pole"/>
    <property type="evidence" value="ECO:0007669"/>
    <property type="project" value="UniProtKB-SubCell"/>
</dbReference>
<evidence type="ECO:0000256" key="13">
    <source>
        <dbReference type="ARBA" id="ARBA00034704"/>
    </source>
</evidence>
<evidence type="ECO:0000256" key="8">
    <source>
        <dbReference type="ARBA" id="ARBA00022840"/>
    </source>
</evidence>
<feature type="region of interest" description="Disordered" evidence="17">
    <location>
        <begin position="760"/>
        <end position="859"/>
    </location>
</feature>
<dbReference type="GO" id="GO:0005876">
    <property type="term" value="C:spindle microtubule"/>
    <property type="evidence" value="ECO:0000318"/>
    <property type="project" value="GO_Central"/>
</dbReference>
<dbReference type="Proteomes" id="UP000000305">
    <property type="component" value="Unassembled WGS sequence"/>
</dbReference>
<dbReference type="GO" id="GO:0090307">
    <property type="term" value="P:mitotic spindle assembly"/>
    <property type="evidence" value="ECO:0000318"/>
    <property type="project" value="GO_Central"/>
</dbReference>
<dbReference type="InterPro" id="IPR036961">
    <property type="entry name" value="Kinesin_motor_dom_sf"/>
</dbReference>
<keyword evidence="3" id="KW-0597">Phosphoprotein</keyword>
<keyword evidence="4" id="KW-0132">Cell division</keyword>
<feature type="coiled-coil region" evidence="16">
    <location>
        <begin position="361"/>
        <end position="442"/>
    </location>
</feature>
<dbReference type="PROSITE" id="PS50067">
    <property type="entry name" value="KINESIN_MOTOR_2"/>
    <property type="match status" value="1"/>
</dbReference>
<dbReference type="SUPFAM" id="SSF52540">
    <property type="entry name" value="P-loop containing nucleoside triphosphate hydrolases"/>
    <property type="match status" value="1"/>
</dbReference>
<protein>
    <recommendedName>
        <fullName evidence="15">Kinesin-like protein</fullName>
    </recommendedName>
</protein>
<dbReference type="SMART" id="SM00129">
    <property type="entry name" value="KISc"/>
    <property type="match status" value="1"/>
</dbReference>
<keyword evidence="7" id="KW-0498">Mitosis</keyword>
<dbReference type="InParanoid" id="E9GVD2"/>
<dbReference type="InterPro" id="IPR047241">
    <property type="entry name" value="KIF11-like_kin_motor_dom"/>
</dbReference>